<name>A0A814C153_9BILA</name>
<dbReference type="PANTHER" id="PTHR18881">
    <property type="entry name" value="POLYAMINE-MODULATED FACTOR 1-BINDING PROTEIN 1-RELATED"/>
    <property type="match status" value="1"/>
</dbReference>
<accession>A0A814C153</accession>
<protein>
    <submittedName>
        <fullName evidence="2">Uncharacterized protein</fullName>
    </submittedName>
</protein>
<organism evidence="2 3">
    <name type="scientific">Brachionus calyciflorus</name>
    <dbReference type="NCBI Taxonomy" id="104777"/>
    <lineage>
        <taxon>Eukaryota</taxon>
        <taxon>Metazoa</taxon>
        <taxon>Spiralia</taxon>
        <taxon>Gnathifera</taxon>
        <taxon>Rotifera</taxon>
        <taxon>Eurotatoria</taxon>
        <taxon>Monogononta</taxon>
        <taxon>Pseudotrocha</taxon>
        <taxon>Ploima</taxon>
        <taxon>Brachionidae</taxon>
        <taxon>Brachionus</taxon>
    </lineage>
</organism>
<feature type="coiled-coil region" evidence="1">
    <location>
        <begin position="388"/>
        <end position="548"/>
    </location>
</feature>
<reference evidence="2" key="1">
    <citation type="submission" date="2021-02" db="EMBL/GenBank/DDBJ databases">
        <authorList>
            <person name="Nowell W R."/>
        </authorList>
    </citation>
    <scope>NUCLEOTIDE SEQUENCE</scope>
    <source>
        <strain evidence="2">Ploen Becks lab</strain>
    </source>
</reference>
<evidence type="ECO:0000313" key="3">
    <source>
        <dbReference type="Proteomes" id="UP000663879"/>
    </source>
</evidence>
<evidence type="ECO:0000256" key="1">
    <source>
        <dbReference type="SAM" id="Coils"/>
    </source>
</evidence>
<feature type="coiled-coil region" evidence="1">
    <location>
        <begin position="193"/>
        <end position="234"/>
    </location>
</feature>
<dbReference type="GO" id="GO:0007283">
    <property type="term" value="P:spermatogenesis"/>
    <property type="evidence" value="ECO:0007669"/>
    <property type="project" value="TreeGrafter"/>
</dbReference>
<feature type="coiled-coil region" evidence="1">
    <location>
        <begin position="325"/>
        <end position="352"/>
    </location>
</feature>
<evidence type="ECO:0000313" key="2">
    <source>
        <dbReference type="EMBL" id="CAF0935384.1"/>
    </source>
</evidence>
<dbReference type="Proteomes" id="UP000663879">
    <property type="component" value="Unassembled WGS sequence"/>
</dbReference>
<feature type="coiled-coil region" evidence="1">
    <location>
        <begin position="763"/>
        <end position="920"/>
    </location>
</feature>
<keyword evidence="1" id="KW-0175">Coiled coil</keyword>
<dbReference type="PANTHER" id="PTHR18881:SF2">
    <property type="entry name" value="POLYAMINE-MODULATED FACTOR 1-BINDING PROTEIN 1"/>
    <property type="match status" value="1"/>
</dbReference>
<gene>
    <name evidence="2" type="ORF">OXX778_LOCUS13131</name>
</gene>
<dbReference type="InterPro" id="IPR037391">
    <property type="entry name" value="PMF1-bd"/>
</dbReference>
<dbReference type="Gene3D" id="6.10.250.1080">
    <property type="match status" value="1"/>
</dbReference>
<comment type="caution">
    <text evidence="2">The sequence shown here is derived from an EMBL/GenBank/DDBJ whole genome shotgun (WGS) entry which is preliminary data.</text>
</comment>
<feature type="coiled-coil region" evidence="1">
    <location>
        <begin position="62"/>
        <end position="149"/>
    </location>
</feature>
<feature type="coiled-coil region" evidence="1">
    <location>
        <begin position="605"/>
        <end position="731"/>
    </location>
</feature>
<sequence length="947" mass="111620">MSDTSIKSNSTSSRSISTSIQMQGLLDEFKLLYQNKLKKFDLQEPLNEETIKLKCKTLESYVKDLLEQNDVLVQTIDELEKEANSRVSKLENKIQKSTGHIKSLQKKIDQLNINIESYEREIRHKNESLTLLEKELERVKESYDETIKTLSCRYKPDESIFLNMTFQNEVHLKNLEDSLSSAIKTKNELIFEIQEKDQKILDLQHELNKVNHDLNEKDYQYRELEERINSKQKSCGKDEFKLHREYLKTELEKEDMNVKLANLNHDISCLLSAFNQAKKTGNFDLKSLNLKEISLEKFGDDEPKRVHFADTITSSNSSEYLRAELRHKEDLINSLQSELKNFKNQYESLLNGLTQKDTVINTIKSNLSTSQNKELLATNQIFDKDMEIRKFKSELNDDKNKINLLTEELTLKKKELSDSKLELCDLSSELKNLRNELIRRDKQINILKDKIHEQSLEISSLQKLNGEMGLMKSDLSDEIKSQYDKRLQDMKQHIDDLQNDRLKLSDEISHLQIKLKTVSIPVQSQSGLESLLQELKARDELIQKLRAEILDISDKRDQSVVENTHLTSRLKQSQKEISDWKKTYEEEHLKNESNMSKFSMYDETLRTLKEQFNESQEQNQRLTLSLQSLQGSSKETRDKLSDELIKRQEEIIKLREELRTLDLNHEAELKEKNFLIDELNTQIQEKNAKISKQLELIDQNTLDLLNYQSKCDELEIEIDKFRAHLNQTEYNSSHLSSITAQLYSKEDHLNKLQTENNHRLKLIENLQTDLRSLNHRYECSIQEIARLEAKLQAHHLDYRNESEILNTEVHKREEQLFRLKMDKENLKEQLGKLEIKLNDYEILISNLKQQNLTNQHTLQTKEDHILQLEKQIDEHKTKITNLNDEIIRLEELNRTNMANISNLQVAREDLENKLINYCDQIFALQHKENLNVTLFIFCSFTKLICYY</sequence>
<dbReference type="AlphaFoldDB" id="A0A814C153"/>
<proteinExistence type="predicted"/>
<keyword evidence="3" id="KW-1185">Reference proteome</keyword>
<dbReference type="OrthoDB" id="6350415at2759"/>
<dbReference type="EMBL" id="CAJNOC010002474">
    <property type="protein sequence ID" value="CAF0935384.1"/>
    <property type="molecule type" value="Genomic_DNA"/>
</dbReference>